<feature type="transmembrane region" description="Helical" evidence="13">
    <location>
        <begin position="901"/>
        <end position="922"/>
    </location>
</feature>
<protein>
    <recommendedName>
        <fullName evidence="3">ubiquitinyl hydrolase 1</fullName>
        <ecNumber evidence="3">3.4.19.12</ecNumber>
    </recommendedName>
</protein>
<dbReference type="EC" id="3.4.19.12" evidence="3"/>
<keyword evidence="8 13" id="KW-1133">Transmembrane helix</keyword>
<dbReference type="SMART" id="SM00164">
    <property type="entry name" value="TBC"/>
    <property type="match status" value="1"/>
</dbReference>
<keyword evidence="11" id="KW-0175">Coiled coil</keyword>
<evidence type="ECO:0000256" key="7">
    <source>
        <dbReference type="ARBA" id="ARBA00022801"/>
    </source>
</evidence>
<organism evidence="16 17">
    <name type="scientific">Durusdinium trenchii</name>
    <dbReference type="NCBI Taxonomy" id="1381693"/>
    <lineage>
        <taxon>Eukaryota</taxon>
        <taxon>Sar</taxon>
        <taxon>Alveolata</taxon>
        <taxon>Dinophyceae</taxon>
        <taxon>Suessiales</taxon>
        <taxon>Symbiodiniaceae</taxon>
        <taxon>Durusdinium</taxon>
    </lineage>
</organism>
<dbReference type="PROSITE" id="PS50957">
    <property type="entry name" value="JOSEPHIN"/>
    <property type="match status" value="1"/>
</dbReference>
<dbReference type="Pfam" id="PF01694">
    <property type="entry name" value="Rhomboid"/>
    <property type="match status" value="1"/>
</dbReference>
<evidence type="ECO:0000256" key="6">
    <source>
        <dbReference type="ARBA" id="ARBA00022786"/>
    </source>
</evidence>
<dbReference type="Gene3D" id="1.20.1540.10">
    <property type="entry name" value="Rhomboid-like"/>
    <property type="match status" value="1"/>
</dbReference>
<feature type="active site" evidence="10">
    <location>
        <position position="397"/>
    </location>
</feature>
<accession>A0ABP0NMQ2</accession>
<feature type="active site" evidence="10">
    <location>
        <position position="486"/>
    </location>
</feature>
<feature type="transmembrane region" description="Helical" evidence="13">
    <location>
        <begin position="810"/>
        <end position="830"/>
    </location>
</feature>
<dbReference type="Pfam" id="PF02099">
    <property type="entry name" value="Josephin"/>
    <property type="match status" value="1"/>
</dbReference>
<dbReference type="InterPro" id="IPR035969">
    <property type="entry name" value="Rab-GAP_TBC_sf"/>
</dbReference>
<feature type="transmembrane region" description="Helical" evidence="13">
    <location>
        <begin position="874"/>
        <end position="894"/>
    </location>
</feature>
<keyword evidence="4" id="KW-0645">Protease</keyword>
<dbReference type="SUPFAM" id="SSF47923">
    <property type="entry name" value="Ypt/Rab-GAP domain of gyp1p"/>
    <property type="match status" value="2"/>
</dbReference>
<dbReference type="InterPro" id="IPR006155">
    <property type="entry name" value="Josephin"/>
</dbReference>
<comment type="caution">
    <text evidence="16">The sequence shown here is derived from an EMBL/GenBank/DDBJ whole genome shotgun (WGS) entry which is preliminary data.</text>
</comment>
<dbReference type="Gene3D" id="1.10.472.80">
    <property type="entry name" value="Ypt/Rab-GAP domain of gyp1p, domain 3"/>
    <property type="match status" value="1"/>
</dbReference>
<keyword evidence="6" id="KW-0833">Ubl conjugation pathway</keyword>
<evidence type="ECO:0000259" key="15">
    <source>
        <dbReference type="PROSITE" id="PS50957"/>
    </source>
</evidence>
<comment type="catalytic activity">
    <reaction evidence="1">
        <text>Thiol-dependent hydrolysis of ester, thioester, amide, peptide and isopeptide bonds formed by the C-terminal Gly of ubiquitin (a 76-residue protein attached to proteins as an intracellular targeting signal).</text>
        <dbReference type="EC" id="3.4.19.12"/>
    </reaction>
</comment>
<evidence type="ECO:0000256" key="2">
    <source>
        <dbReference type="ARBA" id="ARBA00004141"/>
    </source>
</evidence>
<feature type="coiled-coil region" evidence="11">
    <location>
        <begin position="402"/>
        <end position="429"/>
    </location>
</feature>
<feature type="active site" evidence="10">
    <location>
        <position position="501"/>
    </location>
</feature>
<evidence type="ECO:0000256" key="5">
    <source>
        <dbReference type="ARBA" id="ARBA00022692"/>
    </source>
</evidence>
<dbReference type="Gene3D" id="3.90.70.40">
    <property type="match status" value="1"/>
</dbReference>
<evidence type="ECO:0000256" key="13">
    <source>
        <dbReference type="SAM" id="Phobius"/>
    </source>
</evidence>
<feature type="transmembrane region" description="Helical" evidence="13">
    <location>
        <begin position="842"/>
        <end position="862"/>
    </location>
</feature>
<dbReference type="PANTHER" id="PTHR47219:SF20">
    <property type="entry name" value="TBC1 DOMAIN FAMILY MEMBER 2B"/>
    <property type="match status" value="1"/>
</dbReference>
<keyword evidence="17" id="KW-1185">Reference proteome</keyword>
<comment type="subcellular location">
    <subcellularLocation>
        <location evidence="2">Membrane</location>
        <topology evidence="2">Multi-pass membrane protein</topology>
    </subcellularLocation>
</comment>
<dbReference type="InterPro" id="IPR022764">
    <property type="entry name" value="Peptidase_S54_rhomboid_dom"/>
</dbReference>
<evidence type="ECO:0000313" key="17">
    <source>
        <dbReference type="Proteomes" id="UP001642464"/>
    </source>
</evidence>
<feature type="transmembrane region" description="Helical" evidence="13">
    <location>
        <begin position="787"/>
        <end position="804"/>
    </location>
</feature>
<dbReference type="EMBL" id="CAXAMM010029635">
    <property type="protein sequence ID" value="CAK9065055.1"/>
    <property type="molecule type" value="Genomic_DNA"/>
</dbReference>
<dbReference type="InterPro" id="IPR050302">
    <property type="entry name" value="Rab_GAP_TBC_domain"/>
</dbReference>
<evidence type="ECO:0000256" key="8">
    <source>
        <dbReference type="ARBA" id="ARBA00022989"/>
    </source>
</evidence>
<gene>
    <name evidence="16" type="ORF">SCF082_LOCUS33382</name>
</gene>
<dbReference type="Gene3D" id="1.10.287.10">
    <property type="entry name" value="S15/NS1, RNA-binding"/>
    <property type="match status" value="1"/>
</dbReference>
<evidence type="ECO:0000256" key="1">
    <source>
        <dbReference type="ARBA" id="ARBA00000707"/>
    </source>
</evidence>
<evidence type="ECO:0000313" key="16">
    <source>
        <dbReference type="EMBL" id="CAK9065055.1"/>
    </source>
</evidence>
<proteinExistence type="predicted"/>
<keyword evidence="9 13" id="KW-0472">Membrane</keyword>
<feature type="domain" description="Josephin" evidence="15">
    <location>
        <begin position="384"/>
        <end position="547"/>
    </location>
</feature>
<evidence type="ECO:0000256" key="12">
    <source>
        <dbReference type="SAM" id="MobiDB-lite"/>
    </source>
</evidence>
<feature type="region of interest" description="Disordered" evidence="12">
    <location>
        <begin position="632"/>
        <end position="652"/>
    </location>
</feature>
<dbReference type="Pfam" id="PF00566">
    <property type="entry name" value="RabGAP-TBC"/>
    <property type="match status" value="1"/>
</dbReference>
<dbReference type="InterPro" id="IPR035952">
    <property type="entry name" value="Rhomboid-like_sf"/>
</dbReference>
<evidence type="ECO:0000259" key="14">
    <source>
        <dbReference type="PROSITE" id="PS50086"/>
    </source>
</evidence>
<evidence type="ECO:0000256" key="9">
    <source>
        <dbReference type="ARBA" id="ARBA00023136"/>
    </source>
</evidence>
<dbReference type="SUPFAM" id="SSF144091">
    <property type="entry name" value="Rhomboid-like"/>
    <property type="match status" value="1"/>
</dbReference>
<dbReference type="InterPro" id="IPR000195">
    <property type="entry name" value="Rab-GAP-TBC_dom"/>
</dbReference>
<dbReference type="PANTHER" id="PTHR47219">
    <property type="entry name" value="RAB GTPASE-ACTIVATING PROTEIN 1-LIKE"/>
    <property type="match status" value="1"/>
</dbReference>
<dbReference type="Gene3D" id="1.10.8.270">
    <property type="entry name" value="putative rabgap domain of human tbc1 domain family member 14 like domains"/>
    <property type="match status" value="1"/>
</dbReference>
<keyword evidence="5 13" id="KW-0812">Transmembrane</keyword>
<evidence type="ECO:0000256" key="10">
    <source>
        <dbReference type="PROSITE-ProRule" id="PRU00331"/>
    </source>
</evidence>
<feature type="transmembrane region" description="Helical" evidence="13">
    <location>
        <begin position="758"/>
        <end position="775"/>
    </location>
</feature>
<keyword evidence="7 10" id="KW-0378">Hydrolase</keyword>
<sequence length="991" mass="112396">MWSEFLRCLWGDRSRNSGRELEDTWRPASHFSTEGEKEVTAQVRGGLEAKQRRQGWFLLSGAAAKRAQGPKYEELVAAGQNLDQEEAVRVIQADLHRTGMEGVDVGALENLLLAFAAKNLKIGYCQSMSFVAATLLMYMEEEQAFWTLCSLLEDILPEDYLSERMLGVRADLKTLEKLVAEEMPELAEHLNLQGIDLAPITVNWFLCLFLNTLPGEWSHRVLDSVLYEGSAVLFRCALSILWLRREELRTCLSLPDAFAYLRSPMGESPLDANELWELMFASWLNNLSGRLRSLREEQLRLILQGEEGEVRRKILPSFSWPDLEWPSMPSMSFSWLSLSPKSETSVALGRGRRREGLDIVFSGISFSSLAKTTRKPPDPKDLGPGGIYHEKQVAMLCAVHTINNVLQENRIAEEHLRKTAKQLDKAQLRLTGGRAGDYMNCREDGFYNALVVQAVFSGLGYEVGAIRSTTVNVDDEMAFIANKARHWFACRRLGDGWFDLNSCLSKPEYYDRHDMEEHLIRAEEQGYRLFAIRGDWPLTPLEQDPAALSTAVRGCLRPLGYRASGQIPCTPGLLVMVDGKSKGQKEYRVPRWLGFGAHWFSAARFQHHPVGTSNDWQEAELANRKKKVVTKKKSDQGATLEEADDLEDLESSKKETGSIMEILEDHVEETWAAEVEDTELALEDVPVYRPIFVLVQMTLTILFWLIASLVEPSKDGWIFTVAGLETIIPGKTLCQTTTDCMDERFQAWRWLTYQYTHLNMSHIAMNSFLLLLAGIPLEQFQGHWRIILLYNMGVFTGGILNMVWNPHSSLAGASAGCYALLFAHCAELGMNWMQSRYRWAKLTLIVLVVAFDIVQSSVMYAYTASEVAVVSHTAHMGGACAGLFFGILITRNLVVTRAERIRQVVATIIYLGILGTHFALLAEWPPKAFYNSSDPGWCWARQIFNQTILDDQFHCFRCPDEACIRSWETSQRWIQPVDWKLCEYQKGWKVL</sequence>
<dbReference type="SMART" id="SM01246">
    <property type="entry name" value="Josephin"/>
    <property type="match status" value="1"/>
</dbReference>
<evidence type="ECO:0000256" key="4">
    <source>
        <dbReference type="ARBA" id="ARBA00022670"/>
    </source>
</evidence>
<evidence type="ECO:0000256" key="11">
    <source>
        <dbReference type="SAM" id="Coils"/>
    </source>
</evidence>
<feature type="domain" description="Rab-GAP TBC" evidence="14">
    <location>
        <begin position="46"/>
        <end position="229"/>
    </location>
</feature>
<dbReference type="Proteomes" id="UP001642464">
    <property type="component" value="Unassembled WGS sequence"/>
</dbReference>
<reference evidence="16 17" key="1">
    <citation type="submission" date="2024-02" db="EMBL/GenBank/DDBJ databases">
        <authorList>
            <person name="Chen Y."/>
            <person name="Shah S."/>
            <person name="Dougan E. K."/>
            <person name="Thang M."/>
            <person name="Chan C."/>
        </authorList>
    </citation>
    <scope>NUCLEOTIDE SEQUENCE [LARGE SCALE GENOMIC DNA]</scope>
</reference>
<dbReference type="PROSITE" id="PS50086">
    <property type="entry name" value="TBC_RABGAP"/>
    <property type="match status" value="1"/>
</dbReference>
<evidence type="ECO:0000256" key="3">
    <source>
        <dbReference type="ARBA" id="ARBA00012759"/>
    </source>
</evidence>
<name>A0ABP0NMQ2_9DINO</name>